<dbReference type="AlphaFoldDB" id="A0A078A5Q8"/>
<evidence type="ECO:0000313" key="3">
    <source>
        <dbReference type="Proteomes" id="UP000039865"/>
    </source>
</evidence>
<gene>
    <name evidence="2" type="primary">Contig8506.g9075</name>
    <name evidence="2" type="ORF">STYLEM_5095</name>
</gene>
<dbReference type="OrthoDB" id="10670379at2759"/>
<dbReference type="InParanoid" id="A0A078A5Q8"/>
<sequence>MSKAVLINNMPQQNQVQHRNFVASSQNPNVMRLNSRENIFQDEDYFKDNESSHSGMSNLSKRPRELKPAKIKVDVRMLRQNSSKRQSIRVLLQGQSSSKELNLQKIGHGLSSLNSSIAFPKDVGNDQSPIKKLIRKSSSNDISVIDDIPKKVQFPNNPLISIPEKRIQTQKPQKRLQQQKSQIQSPNKLLSPTKGHLSPEIVIDLNQKENIFNQDIRVVQQYDIRDKEKQKKKKIRPNKKDLNLTVDYQLNRDQSTNKFQQQTRVQTIMDRYKRQQGTLTNQNKNTIISQDFKIRNMSAEKQLRSKLFNNKLAQKIKIKIQSESEEDENQEESSSAERKRIFAKCFPTALMRKTYNSNVNGSLTEKKQNGDYPKGNAYLKEHIQQNGQMRKSFRDEEITYREKMNIVINQNNYTTDLRKKFQDLSQNFDEAKVMSEASKNVLNESLMNGFYNQLSFLDKLGVSQTKKQIQSKELSQLLHDTSHMNSMISAIKFKRFKEEMVERKQSLAFKLSKIYCVKKHSKNVYEYLTKGPNKNKNEGFLEDADREKFNLNRSSIQQSMNQ</sequence>
<feature type="region of interest" description="Disordered" evidence="1">
    <location>
        <begin position="165"/>
        <end position="195"/>
    </location>
</feature>
<dbReference type="Proteomes" id="UP000039865">
    <property type="component" value="Unassembled WGS sequence"/>
</dbReference>
<evidence type="ECO:0000256" key="1">
    <source>
        <dbReference type="SAM" id="MobiDB-lite"/>
    </source>
</evidence>
<dbReference type="EMBL" id="CCKQ01004950">
    <property type="protein sequence ID" value="CDW76099.1"/>
    <property type="molecule type" value="Genomic_DNA"/>
</dbReference>
<name>A0A078A5Q8_STYLE</name>
<reference evidence="2 3" key="1">
    <citation type="submission" date="2014-06" db="EMBL/GenBank/DDBJ databases">
        <authorList>
            <person name="Swart Estienne"/>
        </authorList>
    </citation>
    <scope>NUCLEOTIDE SEQUENCE [LARGE SCALE GENOMIC DNA]</scope>
    <source>
        <strain evidence="2 3">130c</strain>
    </source>
</reference>
<accession>A0A078A5Q8</accession>
<evidence type="ECO:0000313" key="2">
    <source>
        <dbReference type="EMBL" id="CDW76099.1"/>
    </source>
</evidence>
<feature type="compositionally biased region" description="Low complexity" evidence="1">
    <location>
        <begin position="169"/>
        <end position="184"/>
    </location>
</feature>
<organism evidence="2 3">
    <name type="scientific">Stylonychia lemnae</name>
    <name type="common">Ciliate</name>
    <dbReference type="NCBI Taxonomy" id="5949"/>
    <lineage>
        <taxon>Eukaryota</taxon>
        <taxon>Sar</taxon>
        <taxon>Alveolata</taxon>
        <taxon>Ciliophora</taxon>
        <taxon>Intramacronucleata</taxon>
        <taxon>Spirotrichea</taxon>
        <taxon>Stichotrichia</taxon>
        <taxon>Sporadotrichida</taxon>
        <taxon>Oxytrichidae</taxon>
        <taxon>Stylonychinae</taxon>
        <taxon>Stylonychia</taxon>
    </lineage>
</organism>
<proteinExistence type="predicted"/>
<keyword evidence="3" id="KW-1185">Reference proteome</keyword>
<protein>
    <submittedName>
        <fullName evidence="2">Uncharacterized protein</fullName>
    </submittedName>
</protein>